<keyword evidence="2" id="KW-0472">Membrane</keyword>
<evidence type="ECO:0000256" key="2">
    <source>
        <dbReference type="SAM" id="Phobius"/>
    </source>
</evidence>
<dbReference type="Proteomes" id="UP001201812">
    <property type="component" value="Unassembled WGS sequence"/>
</dbReference>
<evidence type="ECO:0000256" key="1">
    <source>
        <dbReference type="SAM" id="MobiDB-lite"/>
    </source>
</evidence>
<evidence type="ECO:0000313" key="4">
    <source>
        <dbReference type="EMBL" id="KAI1706170.1"/>
    </source>
</evidence>
<keyword evidence="2" id="KW-1133">Transmembrane helix</keyword>
<evidence type="ECO:0000256" key="3">
    <source>
        <dbReference type="SAM" id="SignalP"/>
    </source>
</evidence>
<dbReference type="AlphaFoldDB" id="A0AAD4MZ60"/>
<gene>
    <name evidence="4" type="ORF">DdX_13213</name>
</gene>
<dbReference type="EMBL" id="JAKKPZ010000050">
    <property type="protein sequence ID" value="KAI1706170.1"/>
    <property type="molecule type" value="Genomic_DNA"/>
</dbReference>
<name>A0AAD4MZ60_9BILA</name>
<reference evidence="4" key="1">
    <citation type="submission" date="2022-01" db="EMBL/GenBank/DDBJ databases">
        <title>Genome Sequence Resource for Two Populations of Ditylenchus destructor, the Migratory Endoparasitic Phytonematode.</title>
        <authorList>
            <person name="Zhang H."/>
            <person name="Lin R."/>
            <person name="Xie B."/>
        </authorList>
    </citation>
    <scope>NUCLEOTIDE SEQUENCE</scope>
    <source>
        <strain evidence="4">BazhouSP</strain>
    </source>
</reference>
<accession>A0AAD4MZ60</accession>
<evidence type="ECO:0000313" key="5">
    <source>
        <dbReference type="Proteomes" id="UP001201812"/>
    </source>
</evidence>
<organism evidence="4 5">
    <name type="scientific">Ditylenchus destructor</name>
    <dbReference type="NCBI Taxonomy" id="166010"/>
    <lineage>
        <taxon>Eukaryota</taxon>
        <taxon>Metazoa</taxon>
        <taxon>Ecdysozoa</taxon>
        <taxon>Nematoda</taxon>
        <taxon>Chromadorea</taxon>
        <taxon>Rhabditida</taxon>
        <taxon>Tylenchina</taxon>
        <taxon>Tylenchomorpha</taxon>
        <taxon>Sphaerularioidea</taxon>
        <taxon>Anguinidae</taxon>
        <taxon>Anguininae</taxon>
        <taxon>Ditylenchus</taxon>
    </lineage>
</organism>
<feature type="signal peptide" evidence="3">
    <location>
        <begin position="1"/>
        <end position="19"/>
    </location>
</feature>
<feature type="compositionally biased region" description="Polar residues" evidence="1">
    <location>
        <begin position="29"/>
        <end position="49"/>
    </location>
</feature>
<feature type="transmembrane region" description="Helical" evidence="2">
    <location>
        <begin position="160"/>
        <end position="179"/>
    </location>
</feature>
<keyword evidence="5" id="KW-1185">Reference proteome</keyword>
<keyword evidence="3" id="KW-0732">Signal</keyword>
<proteinExistence type="predicted"/>
<keyword evidence="2" id="KW-0812">Transmembrane</keyword>
<sequence>MKTVTSLVAVFAILHVCLGFNNGPNQNAELSEPSVNESPVANNDQQNVPRPNLKPVPEKIRSPSANVPNFDTTIHVEVDGKQCDDCMTESLVYGVEYIVVTSDQVGGINKANETLRKTACEGFNNFFGCVKSKCNIDPSEQYFKDKGVGDWKVACAAGTLQMSMMLFAFVVALMVGNSWK</sequence>
<protein>
    <submittedName>
        <fullName evidence="4">Uncharacterized protein</fullName>
    </submittedName>
</protein>
<comment type="caution">
    <text evidence="4">The sequence shown here is derived from an EMBL/GenBank/DDBJ whole genome shotgun (WGS) entry which is preliminary data.</text>
</comment>
<feature type="region of interest" description="Disordered" evidence="1">
    <location>
        <begin position="29"/>
        <end position="67"/>
    </location>
</feature>
<feature type="chain" id="PRO_5042131768" evidence="3">
    <location>
        <begin position="20"/>
        <end position="180"/>
    </location>
</feature>